<comment type="caution">
    <text evidence="2">The sequence shown here is derived from an EMBL/GenBank/DDBJ whole genome shotgun (WGS) entry which is preliminary data.</text>
</comment>
<dbReference type="InterPro" id="IPR008928">
    <property type="entry name" value="6-hairpin_glycosidase_sf"/>
</dbReference>
<dbReference type="SUPFAM" id="SSF48208">
    <property type="entry name" value="Six-hairpin glycosidases"/>
    <property type="match status" value="1"/>
</dbReference>
<dbReference type="Pfam" id="PF00723">
    <property type="entry name" value="Glyco_hydro_15"/>
    <property type="match status" value="1"/>
</dbReference>
<dbReference type="AlphaFoldDB" id="A0A7X3CSM0"/>
<keyword evidence="2" id="KW-0378">Hydrolase</keyword>
<feature type="domain" description="GH15-like" evidence="1">
    <location>
        <begin position="283"/>
        <end position="644"/>
    </location>
</feature>
<dbReference type="GO" id="GO:0005975">
    <property type="term" value="P:carbohydrate metabolic process"/>
    <property type="evidence" value="ECO:0007669"/>
    <property type="project" value="InterPro"/>
</dbReference>
<dbReference type="RefSeq" id="WP_127606185.1">
    <property type="nucleotide sequence ID" value="NZ_JARTHJ010000152.1"/>
</dbReference>
<organism evidence="2 3">
    <name type="scientific">Paenibacillus validus</name>
    <dbReference type="NCBI Taxonomy" id="44253"/>
    <lineage>
        <taxon>Bacteria</taxon>
        <taxon>Bacillati</taxon>
        <taxon>Bacillota</taxon>
        <taxon>Bacilli</taxon>
        <taxon>Bacillales</taxon>
        <taxon>Paenibacillaceae</taxon>
        <taxon>Paenibacillus</taxon>
    </lineage>
</organism>
<accession>A0A7X3CSM0</accession>
<name>A0A7X3CSM0_9BACL</name>
<evidence type="ECO:0000259" key="1">
    <source>
        <dbReference type="Pfam" id="PF00723"/>
    </source>
</evidence>
<dbReference type="PANTHER" id="PTHR31616:SF13">
    <property type="entry name" value="GLUCAN 1,4-ALPHA-GLUCOSIDASE"/>
    <property type="match status" value="1"/>
</dbReference>
<dbReference type="InterPro" id="IPR012341">
    <property type="entry name" value="6hp_glycosidase-like_sf"/>
</dbReference>
<dbReference type="EMBL" id="WNZX01000009">
    <property type="protein sequence ID" value="MUG71467.1"/>
    <property type="molecule type" value="Genomic_DNA"/>
</dbReference>
<keyword evidence="3" id="KW-1185">Reference proteome</keyword>
<sequence>MARDLPIGNGNVLVNFDAHYNLRDIYFPYVGQENQALDHLSHFGVWTAEDFFWIDHPELSKKASYLNDSMVTNVECTYNRLGLALLIRDGVDVQENVLVRKVVVENRWDRDRKVKLYFHLDLHLYGNGVGDTVYYDPELKSLVFYKGHRYMSLSCKSGEGVESAPTSFAIGQKELNRLEGTWRDAEDGQLGRNPIAQGSVDGTIELELNVPANSKKEAWFWVCFARDMKEIQKLERSVRASSPHLLLQRTYNYWHQWLEQDRHELSILDEELASFYRRSLLIIRTNTDNRGAIMAANDSDIMKFARDTYSYMWPRDGALISHALDRSGYYALTRKFFNFCKRGLAAEGYLLHKYNPDGSVGSSWHPWINARGEKQLPIQEDETALVLYALWHHHRLAGTLKEAQDDYEKFVIPAADFMTRYTDASGLPLPSHDLWEERYGVHLFTVASVYGGLLAAAAFAEYFQDKLRGMHYRDKAERMKAAVEGQMTAEGRFVRSLYWNEEKRIYEQDLTLDASMYAVFDFGLFPVDDPRVEATMKAIRERLWVKTEVGGISRYTNDYYHQMTKDIEKVPGNPWFICTLWYAEYVIAVAKSEQDLEEAEGLLRWTVEHALPSGVLAEQVHPFTGDPLSVSPLTWSHASFVKVVQEYVSKLKWFRHQQRDREDESDAKLLKQGSVKR</sequence>
<dbReference type="GO" id="GO:0004553">
    <property type="term" value="F:hydrolase activity, hydrolyzing O-glycosyl compounds"/>
    <property type="evidence" value="ECO:0007669"/>
    <property type="project" value="UniProtKB-ARBA"/>
</dbReference>
<evidence type="ECO:0000313" key="2">
    <source>
        <dbReference type="EMBL" id="MUG71467.1"/>
    </source>
</evidence>
<gene>
    <name evidence="2" type="ORF">GNP93_12385</name>
</gene>
<dbReference type="InterPro" id="IPR011613">
    <property type="entry name" value="GH15-like"/>
</dbReference>
<protein>
    <submittedName>
        <fullName evidence="2">Glycoside hydrolase family 15 protein</fullName>
    </submittedName>
</protein>
<dbReference type="Gene3D" id="1.50.10.10">
    <property type="match status" value="1"/>
</dbReference>
<proteinExistence type="predicted"/>
<reference evidence="2 3" key="1">
    <citation type="submission" date="2019-11" db="EMBL/GenBank/DDBJ databases">
        <title>Draft genome sequences of five Paenibacillus species of dairy origin.</title>
        <authorList>
            <person name="Olajide A.M."/>
            <person name="Chen S."/>
            <person name="Lapointe G."/>
        </authorList>
    </citation>
    <scope>NUCLEOTIDE SEQUENCE [LARGE SCALE GENOMIC DNA]</scope>
    <source>
        <strain evidence="2 3">2CS3</strain>
    </source>
</reference>
<evidence type="ECO:0000313" key="3">
    <source>
        <dbReference type="Proteomes" id="UP000450917"/>
    </source>
</evidence>
<dbReference type="PANTHER" id="PTHR31616">
    <property type="entry name" value="TREHALASE"/>
    <property type="match status" value="1"/>
</dbReference>
<dbReference type="Proteomes" id="UP000450917">
    <property type="component" value="Unassembled WGS sequence"/>
</dbReference>